<feature type="domain" description="Thioesterase TesA-like" evidence="1">
    <location>
        <begin position="41"/>
        <end position="269"/>
    </location>
</feature>
<dbReference type="Pfam" id="PF00975">
    <property type="entry name" value="Thioesterase"/>
    <property type="match status" value="1"/>
</dbReference>
<evidence type="ECO:0000313" key="3">
    <source>
        <dbReference type="Proteomes" id="UP000813423"/>
    </source>
</evidence>
<comment type="caution">
    <text evidence="2">The sequence shown here is derived from an EMBL/GenBank/DDBJ whole genome shotgun (WGS) entry which is preliminary data.</text>
</comment>
<dbReference type="EMBL" id="JAIBSC010000052">
    <property type="protein sequence ID" value="KAH1903449.1"/>
    <property type="molecule type" value="Genomic_DNA"/>
</dbReference>
<dbReference type="SUPFAM" id="SSF53474">
    <property type="entry name" value="alpha/beta-Hydrolases"/>
    <property type="match status" value="1"/>
</dbReference>
<dbReference type="Proteomes" id="UP000813423">
    <property type="component" value="Unassembled WGS sequence"/>
</dbReference>
<organism evidence="2 3">
    <name type="scientific">Aspergillus fumigatus</name>
    <name type="common">Neosartorya fumigata</name>
    <dbReference type="NCBI Taxonomy" id="746128"/>
    <lineage>
        <taxon>Eukaryota</taxon>
        <taxon>Fungi</taxon>
        <taxon>Dikarya</taxon>
        <taxon>Ascomycota</taxon>
        <taxon>Pezizomycotina</taxon>
        <taxon>Eurotiomycetes</taxon>
        <taxon>Eurotiomycetidae</taxon>
        <taxon>Eurotiales</taxon>
        <taxon>Aspergillaceae</taxon>
        <taxon>Aspergillus</taxon>
        <taxon>Aspergillus subgen. Fumigati</taxon>
    </lineage>
</organism>
<evidence type="ECO:0000313" key="2">
    <source>
        <dbReference type="EMBL" id="KAH1903449.1"/>
    </source>
</evidence>
<sequence length="275" mass="29493">MAINLIDPHLVLVDHASSIVLQGSSRSAEKILFLLPDGSGSATSYASLPRIAAKVAVIALNSPFLKNDVDVHCTVDELVGSYLKEIRTRQPTGPYHLAGWSAGGILAYRAAQILLARGEQVPCLVLLDAPPPMGLGTLPQHFFDHCDAMGIFGQEGKAPEWLIPHFKKTNAILSGYYATPFVAGQGPDRTGIIWASQSVFDSKGCARPAPRPEDTEDMKFLTEARTDFSAGIWGSLFPGAEVVVDKADGANHFSMMQEGKYARQVAAFIGQLLSG</sequence>
<proteinExistence type="predicted"/>
<gene>
    <name evidence="2" type="ORF">KXV57_006904</name>
</gene>
<protein>
    <recommendedName>
        <fullName evidence="1">Thioesterase TesA-like domain-containing protein</fullName>
    </recommendedName>
</protein>
<name>A0A9P8NEM9_ASPFM</name>
<dbReference type="InterPro" id="IPR001031">
    <property type="entry name" value="Thioesterase"/>
</dbReference>
<dbReference type="InterPro" id="IPR029058">
    <property type="entry name" value="AB_hydrolase_fold"/>
</dbReference>
<dbReference type="SMART" id="SM00824">
    <property type="entry name" value="PKS_TE"/>
    <property type="match status" value="1"/>
</dbReference>
<dbReference type="Gene3D" id="3.40.50.1820">
    <property type="entry name" value="alpha/beta hydrolase"/>
    <property type="match status" value="1"/>
</dbReference>
<dbReference type="AlphaFoldDB" id="A0A9P8NEM9"/>
<accession>A0A9P8NEM9</accession>
<evidence type="ECO:0000259" key="1">
    <source>
        <dbReference type="SMART" id="SM00824"/>
    </source>
</evidence>
<reference evidence="2" key="1">
    <citation type="submission" date="2021-08" db="EMBL/GenBank/DDBJ databases">
        <title>Global Aspergillus fumigatus from environmental and clinical sources.</title>
        <authorList>
            <person name="Barber A."/>
            <person name="Sae-Ong T."/>
        </authorList>
    </citation>
    <scope>NUCLEOTIDE SEQUENCE</scope>
    <source>
        <strain evidence="2">NRZ-2016-071</strain>
    </source>
</reference>
<dbReference type="InterPro" id="IPR020802">
    <property type="entry name" value="TesA-like"/>
</dbReference>